<dbReference type="AlphaFoldDB" id="A0A8C6TAL2"/>
<reference evidence="2" key="2">
    <citation type="submission" date="2025-09" db="UniProtKB">
        <authorList>
            <consortium name="Ensembl"/>
        </authorList>
    </citation>
    <scope>IDENTIFICATION</scope>
</reference>
<evidence type="ECO:0000313" key="3">
    <source>
        <dbReference type="Proteomes" id="UP000694523"/>
    </source>
</evidence>
<dbReference type="SUPFAM" id="SSF52047">
    <property type="entry name" value="RNI-like"/>
    <property type="match status" value="1"/>
</dbReference>
<dbReference type="InterPro" id="IPR032675">
    <property type="entry name" value="LRR_dom_sf"/>
</dbReference>
<organism evidence="2 3">
    <name type="scientific">Neogobius melanostomus</name>
    <name type="common">round goby</name>
    <dbReference type="NCBI Taxonomy" id="47308"/>
    <lineage>
        <taxon>Eukaryota</taxon>
        <taxon>Metazoa</taxon>
        <taxon>Chordata</taxon>
        <taxon>Craniata</taxon>
        <taxon>Vertebrata</taxon>
        <taxon>Euteleostomi</taxon>
        <taxon>Actinopterygii</taxon>
        <taxon>Neopterygii</taxon>
        <taxon>Teleostei</taxon>
        <taxon>Neoteleostei</taxon>
        <taxon>Acanthomorphata</taxon>
        <taxon>Gobiaria</taxon>
        <taxon>Gobiiformes</taxon>
        <taxon>Gobioidei</taxon>
        <taxon>Gobiidae</taxon>
        <taxon>Benthophilinae</taxon>
        <taxon>Neogobiini</taxon>
        <taxon>Neogobius</taxon>
    </lineage>
</organism>
<proteinExistence type="predicted"/>
<feature type="domain" description="F-box" evidence="1">
    <location>
        <begin position="1"/>
        <end position="45"/>
    </location>
</feature>
<dbReference type="Pfam" id="PF12937">
    <property type="entry name" value="F-box-like"/>
    <property type="match status" value="1"/>
</dbReference>
<dbReference type="Gene3D" id="1.20.1280.50">
    <property type="match status" value="1"/>
</dbReference>
<dbReference type="Gene3D" id="3.80.10.10">
    <property type="entry name" value="Ribonuclease Inhibitor"/>
    <property type="match status" value="1"/>
</dbReference>
<dbReference type="Proteomes" id="UP000694523">
    <property type="component" value="Unplaced"/>
</dbReference>
<dbReference type="SUPFAM" id="SSF81383">
    <property type="entry name" value="F-box domain"/>
    <property type="match status" value="1"/>
</dbReference>
<dbReference type="SMART" id="SM00256">
    <property type="entry name" value="FBOX"/>
    <property type="match status" value="1"/>
</dbReference>
<accession>A0A8C6TAL2</accession>
<dbReference type="InterPro" id="IPR036047">
    <property type="entry name" value="F-box-like_dom_sf"/>
</dbReference>
<dbReference type="Ensembl" id="ENSNMLT00000020199.1">
    <property type="protein sequence ID" value="ENSNMLP00000017971.1"/>
    <property type="gene ID" value="ENSNMLG00000011836.1"/>
</dbReference>
<evidence type="ECO:0000313" key="2">
    <source>
        <dbReference type="Ensembl" id="ENSNMLP00000017971.1"/>
    </source>
</evidence>
<dbReference type="PROSITE" id="PS50181">
    <property type="entry name" value="FBOX"/>
    <property type="match status" value="1"/>
</dbReference>
<evidence type="ECO:0000259" key="1">
    <source>
        <dbReference type="PROSITE" id="PS50181"/>
    </source>
</evidence>
<sequence length="435" mass="50098">MCSPCLPAEVWTYVFRLLSLSDRLRVRASCKYFRDLVDSALWRNWTVELRSSGEEYEEDFWLMLRHLGVTSARLSSTVGYEFFLTHIAKGLPGLTTLILNIECFTEMKDLRSFINLERLHVVLHTRVRLEELSLVLPQGLMHLTVCSTFCYETAVLPAEISPDSSFKKLKSLVYHCDVDSHPVDVLHFFLSSLPELQHLSLKTYSEFSYEGNISDLPPLQNCSLSSLELMACETQKFPMDFMKMLSKLTFLRSLAIFCQYDCADEDELDDSTLKLSSWLRDLPALTSLVVRSGNVRGFVQSIPSSVTRLIFLPLFVDSWTEDMSALSEQLPDLHHLHLEPYDDLGSATALIPGFFPRLKTLRLYHKRVPEDAFLSLGSLQELEVLETVDEEPLPAALFSKFRELTNNRVRIYNSPEDRWLWTCDCSYYISTDYWA</sequence>
<name>A0A8C6TAL2_9GOBI</name>
<protein>
    <recommendedName>
        <fullName evidence="1">F-box domain-containing protein</fullName>
    </recommendedName>
</protein>
<keyword evidence="3" id="KW-1185">Reference proteome</keyword>
<dbReference type="InterPro" id="IPR001810">
    <property type="entry name" value="F-box_dom"/>
</dbReference>
<reference evidence="2" key="1">
    <citation type="submission" date="2025-08" db="UniProtKB">
        <authorList>
            <consortium name="Ensembl"/>
        </authorList>
    </citation>
    <scope>IDENTIFICATION</scope>
</reference>